<dbReference type="InterPro" id="IPR003497">
    <property type="entry name" value="BRO_N_domain"/>
</dbReference>
<dbReference type="STRING" id="1367852.SAMN05216516_108114"/>
<proteinExistence type="predicted"/>
<dbReference type="OrthoDB" id="5574448at2"/>
<dbReference type="AlphaFoldDB" id="A0A1I4ZD16"/>
<keyword evidence="3" id="KW-1185">Reference proteome</keyword>
<dbReference type="PROSITE" id="PS51750">
    <property type="entry name" value="BRO_N"/>
    <property type="match status" value="1"/>
</dbReference>
<evidence type="ECO:0000313" key="2">
    <source>
        <dbReference type="EMBL" id="SFN48146.1"/>
    </source>
</evidence>
<dbReference type="RefSeq" id="WP_143088824.1">
    <property type="nucleotide sequence ID" value="NZ_FOVC01000008.1"/>
</dbReference>
<accession>A0A1I4ZD16</accession>
<sequence length="179" mass="20217">MSSVAISSFNFQGIELVPVASLTDVWLTSADIASALRYKSAKSITNLFNQNAEEFTIGMTQVIESVTSGNYRKKVRVFSLRGAHLLAMFARTQVAKEFRRWVLDILDKEVEQNALAPLSYQVLCRVENGKQVKIQMFGLDKTVDDVASWKIWMEHKGAVFFCSTIKKKENLYGIRLIAT</sequence>
<evidence type="ECO:0000259" key="1">
    <source>
        <dbReference type="PROSITE" id="PS51750"/>
    </source>
</evidence>
<organism evidence="2 3">
    <name type="scientific">Izhakiella capsodis</name>
    <dbReference type="NCBI Taxonomy" id="1367852"/>
    <lineage>
        <taxon>Bacteria</taxon>
        <taxon>Pseudomonadati</taxon>
        <taxon>Pseudomonadota</taxon>
        <taxon>Gammaproteobacteria</taxon>
        <taxon>Enterobacterales</taxon>
        <taxon>Erwiniaceae</taxon>
        <taxon>Izhakiella</taxon>
    </lineage>
</organism>
<name>A0A1I4ZD16_9GAMM</name>
<dbReference type="Proteomes" id="UP000242222">
    <property type="component" value="Unassembled WGS sequence"/>
</dbReference>
<dbReference type="SMART" id="SM01040">
    <property type="entry name" value="Bro-N"/>
    <property type="match status" value="1"/>
</dbReference>
<dbReference type="EMBL" id="FOVC01000008">
    <property type="protein sequence ID" value="SFN48146.1"/>
    <property type="molecule type" value="Genomic_DNA"/>
</dbReference>
<dbReference type="Pfam" id="PF02498">
    <property type="entry name" value="Bro-N"/>
    <property type="match status" value="1"/>
</dbReference>
<gene>
    <name evidence="2" type="ORF">SAMN05216516_108114</name>
</gene>
<feature type="domain" description="Bro-N" evidence="1">
    <location>
        <begin position="1"/>
        <end position="114"/>
    </location>
</feature>
<protein>
    <submittedName>
        <fullName evidence="2">Prophage antirepressor</fullName>
    </submittedName>
</protein>
<evidence type="ECO:0000313" key="3">
    <source>
        <dbReference type="Proteomes" id="UP000242222"/>
    </source>
</evidence>
<reference evidence="3" key="1">
    <citation type="submission" date="2016-10" db="EMBL/GenBank/DDBJ databases">
        <authorList>
            <person name="Varghese N."/>
            <person name="Submissions S."/>
        </authorList>
    </citation>
    <scope>NUCLEOTIDE SEQUENCE [LARGE SCALE GENOMIC DNA]</scope>
    <source>
        <strain evidence="3">N6PO6</strain>
    </source>
</reference>